<dbReference type="PANTHER" id="PTHR38926:SF72">
    <property type="entry name" value="IM:7136021-RELATED"/>
    <property type="match status" value="1"/>
</dbReference>
<dbReference type="Gene3D" id="1.25.40.10">
    <property type="entry name" value="Tetratricopeptide repeat domain"/>
    <property type="match status" value="1"/>
</dbReference>
<gene>
    <name evidence="1" type="ORF">O0I10_011535</name>
</gene>
<dbReference type="EMBL" id="JARTCD010000093">
    <property type="protein sequence ID" value="KAJ8652796.1"/>
    <property type="molecule type" value="Genomic_DNA"/>
</dbReference>
<accession>A0AAD7UV47</accession>
<keyword evidence="2" id="KW-1185">Reference proteome</keyword>
<reference evidence="1 2" key="1">
    <citation type="submission" date="2023-03" db="EMBL/GenBank/DDBJ databases">
        <title>Genome sequence of Lichtheimia ornata CBS 291.66.</title>
        <authorList>
            <person name="Mohabir J.T."/>
            <person name="Shea T.P."/>
            <person name="Kurbessoian T."/>
            <person name="Berby B."/>
            <person name="Fontaine J."/>
            <person name="Livny J."/>
            <person name="Gnirke A."/>
            <person name="Stajich J.E."/>
            <person name="Cuomo C.A."/>
        </authorList>
    </citation>
    <scope>NUCLEOTIDE SEQUENCE [LARGE SCALE GENOMIC DNA]</scope>
    <source>
        <strain evidence="1">CBS 291.66</strain>
    </source>
</reference>
<dbReference type="RefSeq" id="XP_058337710.1">
    <property type="nucleotide sequence ID" value="XM_058491500.1"/>
</dbReference>
<evidence type="ECO:0008006" key="3">
    <source>
        <dbReference type="Google" id="ProtNLM"/>
    </source>
</evidence>
<dbReference type="SUPFAM" id="SSF48452">
    <property type="entry name" value="TPR-like"/>
    <property type="match status" value="1"/>
</dbReference>
<evidence type="ECO:0000313" key="2">
    <source>
        <dbReference type="Proteomes" id="UP001234581"/>
    </source>
</evidence>
<protein>
    <recommendedName>
        <fullName evidence="3">F-box domain-containing protein</fullName>
    </recommendedName>
</protein>
<comment type="caution">
    <text evidence="1">The sequence shown here is derived from an EMBL/GenBank/DDBJ whole genome shotgun (WGS) entry which is preliminary data.</text>
</comment>
<organism evidence="1 2">
    <name type="scientific">Lichtheimia ornata</name>
    <dbReference type="NCBI Taxonomy" id="688661"/>
    <lineage>
        <taxon>Eukaryota</taxon>
        <taxon>Fungi</taxon>
        <taxon>Fungi incertae sedis</taxon>
        <taxon>Mucoromycota</taxon>
        <taxon>Mucoromycotina</taxon>
        <taxon>Mucoromycetes</taxon>
        <taxon>Mucorales</taxon>
        <taxon>Lichtheimiaceae</taxon>
        <taxon>Lichtheimia</taxon>
    </lineage>
</organism>
<evidence type="ECO:0000313" key="1">
    <source>
        <dbReference type="EMBL" id="KAJ8652796.1"/>
    </source>
</evidence>
<dbReference type="InterPro" id="IPR011990">
    <property type="entry name" value="TPR-like_helical_dom_sf"/>
</dbReference>
<dbReference type="InterPro" id="IPR032675">
    <property type="entry name" value="LRR_dom_sf"/>
</dbReference>
<sequence length="682" mass="77860">MIQTDIDILCPAQSAVANDNHFIDEEIKELTTHVQDCVQKLLSTLNARASLLRNAERLVLALDDAHAMMNIAPHSPLGYLCAGDIDSLRGHYASAIKLYDDGLERSPKSHPQYQQLVKARAAAYDKQNKRIDFISQLPLDVVVLNIIPRILQAQTVFDIGKPCPYFDVCRTWRQRVALVDGFDYEVGPGDLSEDGYGRVRDLAPFMRSFTVAQARREILSKIIRPPNNRLFNMLKKLTIIESITRGPSLLLSSLRSLSYTLTDLDIEYGHRLTPKKRYRLRDVMEGCPHLVSLRMCRGNVDMSSVTKTYPKLIKLELQNVSSNVYDGDMASVLHPFPQLRVLKLLPVSSSGLFPAIDSCCPVLQQLILSWQSSDFADLMDIPERPGLRALSMSNMLGFGNFAENDMLEYLIKHSDTMEVLDIPYEYAFKTPKDLLQQEASRQVTFKQLRRISYPFDAKEGLVPFILWIIQCAPHLESIGTVAGPQQAPIMQELIRPRHANLMQLGIRATRSILDDEERLIQHHLDLGEHSNMRELKIYFPEHFAHHAWLPLIPQLTQLTTLELSTDVQQGFLSLESFMSKLADGCPSLEQLTMTHDGQSMNMNTVDPMYRHNNLKRIVIDCRAIHGDVTLFCGHFTNLESLHLKLMKYDWEDIERLQRGSFRLTFTLKRVRIPAFLYHAIIR</sequence>
<name>A0AAD7UV47_9FUNG</name>
<dbReference type="PANTHER" id="PTHR38926">
    <property type="entry name" value="F-BOX DOMAIN CONTAINING PROTEIN, EXPRESSED"/>
    <property type="match status" value="1"/>
</dbReference>
<dbReference type="Proteomes" id="UP001234581">
    <property type="component" value="Unassembled WGS sequence"/>
</dbReference>
<proteinExistence type="predicted"/>
<dbReference type="GeneID" id="83218935"/>
<dbReference type="AlphaFoldDB" id="A0AAD7UV47"/>
<dbReference type="SUPFAM" id="SSF52047">
    <property type="entry name" value="RNI-like"/>
    <property type="match status" value="1"/>
</dbReference>
<dbReference type="Gene3D" id="3.80.10.10">
    <property type="entry name" value="Ribonuclease Inhibitor"/>
    <property type="match status" value="2"/>
</dbReference>